<dbReference type="GO" id="GO:0015031">
    <property type="term" value="P:protein transport"/>
    <property type="evidence" value="ECO:0007669"/>
    <property type="project" value="UniProtKB-KW"/>
</dbReference>
<keyword evidence="6" id="KW-0653">Protein transport</keyword>
<evidence type="ECO:0000256" key="6">
    <source>
        <dbReference type="ARBA" id="ARBA00022927"/>
    </source>
</evidence>
<dbReference type="GO" id="GO:0005813">
    <property type="term" value="C:centrosome"/>
    <property type="evidence" value="ECO:0007669"/>
    <property type="project" value="UniProtKB-SubCell"/>
</dbReference>
<dbReference type="InterPro" id="IPR001763">
    <property type="entry name" value="Rhodanese-like_dom"/>
</dbReference>
<feature type="domain" description="Rhodanese" evidence="12">
    <location>
        <begin position="172"/>
        <end position="265"/>
    </location>
</feature>
<comment type="similarity">
    <text evidence="10">Belongs to the CEP41 family.</text>
</comment>
<dbReference type="EMBL" id="LR791434">
    <property type="protein sequence ID" value="CAB3267296.1"/>
    <property type="molecule type" value="mRNA"/>
</dbReference>
<dbReference type="PANTHER" id="PTHR44390:SF1">
    <property type="entry name" value="CENTROSOMAL PROTEIN OF 41 KDA"/>
    <property type="match status" value="1"/>
</dbReference>
<organism evidence="13">
    <name type="scientific">Phallusia mammillata</name>
    <dbReference type="NCBI Taxonomy" id="59560"/>
    <lineage>
        <taxon>Eukaryota</taxon>
        <taxon>Metazoa</taxon>
        <taxon>Chordata</taxon>
        <taxon>Tunicata</taxon>
        <taxon>Ascidiacea</taxon>
        <taxon>Phlebobranchia</taxon>
        <taxon>Ascidiidae</taxon>
        <taxon>Phallusia</taxon>
    </lineage>
</organism>
<keyword evidence="8" id="KW-0206">Cytoskeleton</keyword>
<feature type="region of interest" description="Disordered" evidence="11">
    <location>
        <begin position="321"/>
        <end position="360"/>
    </location>
</feature>
<evidence type="ECO:0000256" key="3">
    <source>
        <dbReference type="ARBA" id="ARBA00022448"/>
    </source>
</evidence>
<dbReference type="SMART" id="SM00450">
    <property type="entry name" value="RHOD"/>
    <property type="match status" value="1"/>
</dbReference>
<feature type="compositionally biased region" description="Polar residues" evidence="11">
    <location>
        <begin position="109"/>
        <end position="120"/>
    </location>
</feature>
<feature type="compositionally biased region" description="Polar residues" evidence="11">
    <location>
        <begin position="321"/>
        <end position="334"/>
    </location>
</feature>
<dbReference type="CDD" id="cd00158">
    <property type="entry name" value="RHOD"/>
    <property type="match status" value="1"/>
</dbReference>
<comment type="subcellular location">
    <subcellularLocation>
        <location evidence="1">Cytoplasm</location>
        <location evidence="1">Cytoskeleton</location>
        <location evidence="1">Cilium basal body</location>
    </subcellularLocation>
    <subcellularLocation>
        <location evidence="2">Cytoplasm</location>
        <location evidence="2">Cytoskeleton</location>
        <location evidence="2">Microtubule organizing center</location>
        <location evidence="2">Centrosome</location>
    </subcellularLocation>
</comment>
<evidence type="ECO:0000256" key="4">
    <source>
        <dbReference type="ARBA" id="ARBA00022490"/>
    </source>
</evidence>
<accession>A0A6F9DWE4</accession>
<dbReference type="SUPFAM" id="SSF52821">
    <property type="entry name" value="Rhodanese/Cell cycle control phosphatase"/>
    <property type="match status" value="1"/>
</dbReference>
<sequence>MSRNGGIGDAKILQRRIPSTAKYTSVSARVDTGSSITKHLKRIEDIQTNYRYKKDELFKRMKATTLAQLVLQVANISMQDEASEADLASARSMASSVTLIDEMNDHTSNRSTSPGGSTLKNGFDGEEEKSPRSSLQSVIRGMGEVDMVDSTRPKPIRPETPYLQRPYTDCPYLLLDVRDSDDFNACHIVGAKNFPIAMLSRTMNNFSREILDYKNSPGRIIILYDEDERLSTVCATTMVERGFDNIFILSGGLKILAQNIPEGIVTGAYPASCPAPRAKPRRSKVLKSPLYSGPPADMRKHRFSAEDLDKISHYLDESLVPQDTGSRLSRQTNNSTRQSSVASKASSTTSSMVGGRRAWR</sequence>
<dbReference type="PANTHER" id="PTHR44390">
    <property type="entry name" value="CENTROSOMAL PROTEIN OF 41 KDA"/>
    <property type="match status" value="1"/>
</dbReference>
<dbReference type="GO" id="GO:0036064">
    <property type="term" value="C:ciliary basal body"/>
    <property type="evidence" value="ECO:0007669"/>
    <property type="project" value="TreeGrafter"/>
</dbReference>
<keyword evidence="3" id="KW-0813">Transport</keyword>
<reference evidence="13" key="1">
    <citation type="submission" date="2020-04" db="EMBL/GenBank/DDBJ databases">
        <authorList>
            <person name="Neveu A P."/>
        </authorList>
    </citation>
    <scope>NUCLEOTIDE SEQUENCE</scope>
    <source>
        <tissue evidence="13">Whole embryo</tissue>
    </source>
</reference>
<feature type="region of interest" description="Disordered" evidence="11">
    <location>
        <begin position="271"/>
        <end position="299"/>
    </location>
</feature>
<keyword evidence="7" id="KW-0969">Cilium</keyword>
<keyword evidence="9" id="KW-0966">Cell projection</keyword>
<protein>
    <submittedName>
        <fullName evidence="13">Centrosomal protein of 41 kDa</fullName>
    </submittedName>
</protein>
<evidence type="ECO:0000256" key="8">
    <source>
        <dbReference type="ARBA" id="ARBA00023212"/>
    </source>
</evidence>
<evidence type="ECO:0000256" key="9">
    <source>
        <dbReference type="ARBA" id="ARBA00023273"/>
    </source>
</evidence>
<proteinExistence type="evidence at transcript level"/>
<dbReference type="InterPro" id="IPR036873">
    <property type="entry name" value="Rhodanese-like_dom_sf"/>
</dbReference>
<dbReference type="GO" id="GO:0060271">
    <property type="term" value="P:cilium assembly"/>
    <property type="evidence" value="ECO:0007669"/>
    <property type="project" value="TreeGrafter"/>
</dbReference>
<dbReference type="Pfam" id="PF00581">
    <property type="entry name" value="Rhodanese"/>
    <property type="match status" value="1"/>
</dbReference>
<name>A0A6F9DWE4_9ASCI</name>
<evidence type="ECO:0000256" key="7">
    <source>
        <dbReference type="ARBA" id="ARBA00023069"/>
    </source>
</evidence>
<evidence type="ECO:0000256" key="10">
    <source>
        <dbReference type="ARBA" id="ARBA00038465"/>
    </source>
</evidence>
<evidence type="ECO:0000256" key="1">
    <source>
        <dbReference type="ARBA" id="ARBA00004120"/>
    </source>
</evidence>
<evidence type="ECO:0000256" key="11">
    <source>
        <dbReference type="SAM" id="MobiDB-lite"/>
    </source>
</evidence>
<evidence type="ECO:0000259" key="12">
    <source>
        <dbReference type="PROSITE" id="PS50206"/>
    </source>
</evidence>
<feature type="region of interest" description="Disordered" evidence="11">
    <location>
        <begin position="104"/>
        <end position="136"/>
    </location>
</feature>
<gene>
    <name evidence="13" type="primary">Tsga14</name>
</gene>
<evidence type="ECO:0000256" key="5">
    <source>
        <dbReference type="ARBA" id="ARBA00022794"/>
    </source>
</evidence>
<evidence type="ECO:0000256" key="2">
    <source>
        <dbReference type="ARBA" id="ARBA00004300"/>
    </source>
</evidence>
<dbReference type="Gene3D" id="3.40.250.10">
    <property type="entry name" value="Rhodanese-like domain"/>
    <property type="match status" value="1"/>
</dbReference>
<dbReference type="PROSITE" id="PS50206">
    <property type="entry name" value="RHODANESE_3"/>
    <property type="match status" value="1"/>
</dbReference>
<feature type="compositionally biased region" description="Low complexity" evidence="11">
    <location>
        <begin position="335"/>
        <end position="351"/>
    </location>
</feature>
<dbReference type="AlphaFoldDB" id="A0A6F9DWE4"/>
<evidence type="ECO:0000313" key="13">
    <source>
        <dbReference type="EMBL" id="CAB3267296.1"/>
    </source>
</evidence>
<keyword evidence="5" id="KW-0970">Cilium biogenesis/degradation</keyword>
<keyword evidence="4" id="KW-0963">Cytoplasm</keyword>
<dbReference type="InterPro" id="IPR051889">
    <property type="entry name" value="CEP41"/>
</dbReference>